<dbReference type="GO" id="GO:1904047">
    <property type="term" value="F:S-adenosyl-L-methionine binding"/>
    <property type="evidence" value="ECO:0007669"/>
    <property type="project" value="UniProtKB-UniRule"/>
</dbReference>
<dbReference type="UniPathway" id="UPA00391"/>
<dbReference type="KEGG" id="mfv:Mfer_0235"/>
<comment type="function">
    <text evidence="8">Catalyzes the complex heterocyclic radical-mediated conversion of 6-carboxy-5,6,7,8-tetrahydropterin (CPH4) to 7-carboxy-7-deazaguanine (CDG), a step common to the biosynthetic pathways of all 7-deazapurine-containing compounds.</text>
</comment>
<dbReference type="Pfam" id="PF04055">
    <property type="entry name" value="Radical_SAM"/>
    <property type="match status" value="1"/>
</dbReference>
<feature type="binding site" evidence="8">
    <location>
        <position position="38"/>
    </location>
    <ligand>
        <name>[4Fe-4S] cluster</name>
        <dbReference type="ChEBI" id="CHEBI:49883"/>
        <note>4Fe-4S-S-AdoMet</note>
    </ligand>
</feature>
<dbReference type="HAMAP" id="MF_00917">
    <property type="entry name" value="QueE"/>
    <property type="match status" value="1"/>
</dbReference>
<dbReference type="PANTHER" id="PTHR42836">
    <property type="entry name" value="7-CARBOXY-7-DEAZAGUANINE SYNTHASE"/>
    <property type="match status" value="1"/>
</dbReference>
<dbReference type="SUPFAM" id="SSF102114">
    <property type="entry name" value="Radical SAM enzymes"/>
    <property type="match status" value="1"/>
</dbReference>
<comment type="catalytic activity">
    <reaction evidence="8">
        <text>6-carboxy-5,6,7,8-tetrahydropterin + H(+) = 7-carboxy-7-carbaguanine + NH4(+)</text>
        <dbReference type="Rhea" id="RHEA:27974"/>
        <dbReference type="ChEBI" id="CHEBI:15378"/>
        <dbReference type="ChEBI" id="CHEBI:28938"/>
        <dbReference type="ChEBI" id="CHEBI:61032"/>
        <dbReference type="ChEBI" id="CHEBI:61036"/>
        <dbReference type="EC" id="4.3.99.3"/>
    </reaction>
</comment>
<dbReference type="PANTHER" id="PTHR42836:SF1">
    <property type="entry name" value="7-CARBOXY-7-DEAZAGUANINE SYNTHASE"/>
    <property type="match status" value="1"/>
</dbReference>
<dbReference type="SFLD" id="SFLDS00029">
    <property type="entry name" value="Radical_SAM"/>
    <property type="match status" value="1"/>
</dbReference>
<keyword evidence="2 8" id="KW-0949">S-adenosyl-L-methionine</keyword>
<evidence type="ECO:0000313" key="10">
    <source>
        <dbReference type="EMBL" id="ADP77038.1"/>
    </source>
</evidence>
<organism evidence="10 11">
    <name type="scientific">Methanothermus fervidus (strain ATCC 43054 / DSM 2088 / JCM 10308 / V24 S)</name>
    <dbReference type="NCBI Taxonomy" id="523846"/>
    <lineage>
        <taxon>Archaea</taxon>
        <taxon>Methanobacteriati</taxon>
        <taxon>Methanobacteriota</taxon>
        <taxon>Methanomada group</taxon>
        <taxon>Methanobacteria</taxon>
        <taxon>Methanobacteriales</taxon>
        <taxon>Methanothermaceae</taxon>
        <taxon>Methanothermus</taxon>
    </lineage>
</organism>
<gene>
    <name evidence="8" type="primary">queE</name>
    <name evidence="10" type="ordered locus">Mfer_0235</name>
</gene>
<comment type="similarity">
    <text evidence="8">Belongs to the radical SAM superfamily. 7-carboxy-7-deazaguanine synthase family.</text>
</comment>
<evidence type="ECO:0000256" key="7">
    <source>
        <dbReference type="ARBA" id="ARBA00023239"/>
    </source>
</evidence>
<evidence type="ECO:0000259" key="9">
    <source>
        <dbReference type="PROSITE" id="PS51918"/>
    </source>
</evidence>
<feature type="binding site" evidence="8">
    <location>
        <begin position="12"/>
        <end position="14"/>
    </location>
    <ligand>
        <name>substrate</name>
    </ligand>
</feature>
<sequence>MKAPVYEIFSSIQGEGLLVGKRQIFVRFAGCNLDCIYCDTPKSRDPKNGKLFSVDELYKSVKSLVTPDLHSICLTGGEPLLYADFIKKFLKKCEFNALLETNGSLPDNAKVISKFIDYAAVDIKLPRYITVMGEEIIEKEIETINILMAKKVYTYCKIVVLPSTKVKSLKKVVKKIRDGIVNPLGLQIVLQPSSPLKNWIGKQKRLLKMSEIIGKDFNVRIIPQIHKILKFR</sequence>
<dbReference type="CDD" id="cd01335">
    <property type="entry name" value="Radical_SAM"/>
    <property type="match status" value="1"/>
</dbReference>
<comment type="caution">
    <text evidence="8">Lacks conserved residue(s) required for the propagation of feature annotation.</text>
</comment>
<dbReference type="OrthoDB" id="7980at2157"/>
<feature type="binding site" evidence="8">
    <location>
        <position position="35"/>
    </location>
    <ligand>
        <name>[4Fe-4S] cluster</name>
        <dbReference type="ChEBI" id="CHEBI:49883"/>
        <note>4Fe-4S-S-AdoMet</note>
    </ligand>
</feature>
<reference evidence="10 11" key="1">
    <citation type="journal article" date="2010" name="Stand. Genomic Sci.">
        <title>Complete genome sequence of Methanothermus fervidus type strain (V24S).</title>
        <authorList>
            <person name="Anderson I."/>
            <person name="Djao O.D."/>
            <person name="Misra M."/>
            <person name="Chertkov O."/>
            <person name="Nolan M."/>
            <person name="Lucas S."/>
            <person name="Lapidus A."/>
            <person name="Del Rio T.G."/>
            <person name="Tice H."/>
            <person name="Cheng J.F."/>
            <person name="Tapia R."/>
            <person name="Han C."/>
            <person name="Goodwin L."/>
            <person name="Pitluck S."/>
            <person name="Liolios K."/>
            <person name="Ivanova N."/>
            <person name="Mavromatis K."/>
            <person name="Mikhailova N."/>
            <person name="Pati A."/>
            <person name="Brambilla E."/>
            <person name="Chen A."/>
            <person name="Palaniappan K."/>
            <person name="Land M."/>
            <person name="Hauser L."/>
            <person name="Chang Y.J."/>
            <person name="Jeffries C.D."/>
            <person name="Sikorski J."/>
            <person name="Spring S."/>
            <person name="Rohde M."/>
            <person name="Eichinger K."/>
            <person name="Huber H."/>
            <person name="Wirth R."/>
            <person name="Goker M."/>
            <person name="Detter J.C."/>
            <person name="Woyke T."/>
            <person name="Bristow J."/>
            <person name="Eisen J.A."/>
            <person name="Markowitz V."/>
            <person name="Hugenholtz P."/>
            <person name="Klenk H.P."/>
            <person name="Kyrpides N.C."/>
        </authorList>
    </citation>
    <scope>NUCLEOTIDE SEQUENCE [LARGE SCALE GENOMIC DNA]</scope>
    <source>
        <strain evidence="11">ATCC 43054 / DSM 2088 / JCM 10308 / V24 S</strain>
    </source>
</reference>
<dbReference type="PIRSF" id="PIRSF000370">
    <property type="entry name" value="QueE"/>
    <property type="match status" value="1"/>
</dbReference>
<dbReference type="GO" id="GO:0000287">
    <property type="term" value="F:magnesium ion binding"/>
    <property type="evidence" value="ECO:0007669"/>
    <property type="project" value="UniProtKB-UniRule"/>
</dbReference>
<comment type="subunit">
    <text evidence="8">Homodimer.</text>
</comment>
<dbReference type="GO" id="GO:0016840">
    <property type="term" value="F:carbon-nitrogen lyase activity"/>
    <property type="evidence" value="ECO:0007669"/>
    <property type="project" value="UniProtKB-UniRule"/>
</dbReference>
<evidence type="ECO:0000256" key="8">
    <source>
        <dbReference type="HAMAP-Rule" id="MF_00917"/>
    </source>
</evidence>
<evidence type="ECO:0000313" key="11">
    <source>
        <dbReference type="Proteomes" id="UP000002315"/>
    </source>
</evidence>
<evidence type="ECO:0000256" key="6">
    <source>
        <dbReference type="ARBA" id="ARBA00023014"/>
    </source>
</evidence>
<evidence type="ECO:0000256" key="4">
    <source>
        <dbReference type="ARBA" id="ARBA00022842"/>
    </source>
</evidence>
<dbReference type="EMBL" id="CP002278">
    <property type="protein sequence ID" value="ADP77038.1"/>
    <property type="molecule type" value="Genomic_DNA"/>
</dbReference>
<dbReference type="AlphaFoldDB" id="E3GXK6"/>
<evidence type="ECO:0000256" key="3">
    <source>
        <dbReference type="ARBA" id="ARBA00022723"/>
    </source>
</evidence>
<comment type="cofactor">
    <cofactor evidence="8">
        <name>[4Fe-4S] cluster</name>
        <dbReference type="ChEBI" id="CHEBI:49883"/>
    </cofactor>
    <text evidence="8">Binds 1 [4Fe-4S] cluster. The cluster is coordinated with 3 cysteines and an exchangeable S-adenosyl-L-methionine.</text>
</comment>
<protein>
    <recommendedName>
        <fullName evidence="8">7-carboxy-7-deazaguanine synthase</fullName>
        <shortName evidence="8">CDG synthase</shortName>
        <ecNumber evidence="8">4.3.99.3</ecNumber>
    </recommendedName>
    <alternativeName>
        <fullName evidence="8">Archaeosine biosynthesis protein QueE</fullName>
    </alternativeName>
</protein>
<name>E3GXK6_METFV</name>
<feature type="binding site" evidence="8">
    <location>
        <position position="77"/>
    </location>
    <ligand>
        <name>S-adenosyl-L-methionine</name>
        <dbReference type="ChEBI" id="CHEBI:59789"/>
    </ligand>
</feature>
<comment type="cofactor">
    <cofactor evidence="8">
        <name>S-adenosyl-L-methionine</name>
        <dbReference type="ChEBI" id="CHEBI:59789"/>
    </cofactor>
    <text evidence="8">Binds 1 S-adenosyl-L-methionine per subunit.</text>
</comment>
<feature type="binding site" evidence="8">
    <location>
        <begin position="37"/>
        <end position="39"/>
    </location>
    <ligand>
        <name>S-adenosyl-L-methionine</name>
        <dbReference type="ChEBI" id="CHEBI:59789"/>
    </ligand>
</feature>
<keyword evidence="6 8" id="KW-0411">Iron-sulfur</keyword>
<keyword evidence="3 8" id="KW-0479">Metal-binding</keyword>
<keyword evidence="11" id="KW-1185">Reference proteome</keyword>
<evidence type="ECO:0000256" key="1">
    <source>
        <dbReference type="ARBA" id="ARBA00022485"/>
    </source>
</evidence>
<dbReference type="PROSITE" id="PS51918">
    <property type="entry name" value="RADICAL_SAM"/>
    <property type="match status" value="1"/>
</dbReference>
<dbReference type="GO" id="GO:0051539">
    <property type="term" value="F:4 iron, 4 sulfur cluster binding"/>
    <property type="evidence" value="ECO:0007669"/>
    <property type="project" value="UniProtKB-UniRule"/>
</dbReference>
<keyword evidence="1 8" id="KW-0004">4Fe-4S</keyword>
<comment type="pathway">
    <text evidence="8">Purine metabolism; 7-cyano-7-deazaguanine biosynthesis.</text>
</comment>
<evidence type="ECO:0000256" key="2">
    <source>
        <dbReference type="ARBA" id="ARBA00022691"/>
    </source>
</evidence>
<feature type="binding site" evidence="8">
    <location>
        <position position="40"/>
    </location>
    <ligand>
        <name>Mg(2+)</name>
        <dbReference type="ChEBI" id="CHEBI:18420"/>
    </ligand>
</feature>
<evidence type="ECO:0000256" key="5">
    <source>
        <dbReference type="ARBA" id="ARBA00023004"/>
    </source>
</evidence>
<dbReference type="InterPro" id="IPR013785">
    <property type="entry name" value="Aldolase_TIM"/>
</dbReference>
<proteinExistence type="inferred from homology"/>
<feature type="binding site" evidence="8">
    <location>
        <position position="31"/>
    </location>
    <ligand>
        <name>[4Fe-4S] cluster</name>
        <dbReference type="ChEBI" id="CHEBI:49883"/>
        <note>4Fe-4S-S-AdoMet</note>
    </ligand>
</feature>
<dbReference type="InterPro" id="IPR024924">
    <property type="entry name" value="7-CO-7-deazaguanine_synth-like"/>
</dbReference>
<dbReference type="Proteomes" id="UP000002315">
    <property type="component" value="Chromosome"/>
</dbReference>
<dbReference type="STRING" id="523846.Mfer_0235"/>
<dbReference type="Gene3D" id="3.20.20.70">
    <property type="entry name" value="Aldolase class I"/>
    <property type="match status" value="1"/>
</dbReference>
<feature type="binding site" evidence="8">
    <location>
        <position position="75"/>
    </location>
    <ligand>
        <name>substrate</name>
    </ligand>
</feature>
<feature type="binding site" evidence="8">
    <location>
        <position position="27"/>
    </location>
    <ligand>
        <name>substrate</name>
    </ligand>
</feature>
<dbReference type="InterPro" id="IPR058240">
    <property type="entry name" value="rSAM_sf"/>
</dbReference>
<keyword evidence="4 8" id="KW-0460">Magnesium</keyword>
<comment type="cofactor">
    <cofactor evidence="8">
        <name>Mg(2+)</name>
        <dbReference type="ChEBI" id="CHEBI:18420"/>
    </cofactor>
</comment>
<dbReference type="InterPro" id="IPR007197">
    <property type="entry name" value="rSAM"/>
</dbReference>
<dbReference type="EC" id="4.3.99.3" evidence="8"/>
<accession>E3GXK6</accession>
<keyword evidence="7 8" id="KW-0456">Lyase</keyword>
<dbReference type="HOGENOM" id="CLU_066739_1_0_2"/>
<feature type="domain" description="Radical SAM core" evidence="9">
    <location>
        <begin position="18"/>
        <end position="232"/>
    </location>
</feature>
<keyword evidence="5 8" id="KW-0408">Iron</keyword>